<dbReference type="Proteomes" id="UP000703661">
    <property type="component" value="Unassembled WGS sequence"/>
</dbReference>
<sequence length="166" mass="18839">KVICDVAKEGLTVRQQGKAGHRAAIDLLSLQQLHDHVNELRQPSFDPRTYAKKGYVLRGSIRTNGNGLQLLAYKLRELQSVRYRRYKEELLPDRLLTTTGGTDYYLSEIRNLFTCPQDVENRLGCTADKVREEVRVLGIDLGQAFIVGASAVQAHPPKHKRKKRSK</sequence>
<proteinExistence type="predicted"/>
<dbReference type="AlphaFoldDB" id="A0A9P6MC65"/>
<accession>A0A9P6MC65</accession>
<evidence type="ECO:0000313" key="1">
    <source>
        <dbReference type="EMBL" id="KAF9991453.1"/>
    </source>
</evidence>
<feature type="non-terminal residue" evidence="1">
    <location>
        <position position="166"/>
    </location>
</feature>
<comment type="caution">
    <text evidence="1">The sequence shown here is derived from an EMBL/GenBank/DDBJ whole genome shotgun (WGS) entry which is preliminary data.</text>
</comment>
<feature type="non-terminal residue" evidence="1">
    <location>
        <position position="1"/>
    </location>
</feature>
<reference evidence="1" key="1">
    <citation type="journal article" date="2020" name="Fungal Divers.">
        <title>Resolving the Mortierellaceae phylogeny through synthesis of multi-gene phylogenetics and phylogenomics.</title>
        <authorList>
            <person name="Vandepol N."/>
            <person name="Liber J."/>
            <person name="Desiro A."/>
            <person name="Na H."/>
            <person name="Kennedy M."/>
            <person name="Barry K."/>
            <person name="Grigoriev I.V."/>
            <person name="Miller A.N."/>
            <person name="O'Donnell K."/>
            <person name="Stajich J.E."/>
            <person name="Bonito G."/>
        </authorList>
    </citation>
    <scope>NUCLEOTIDE SEQUENCE</scope>
    <source>
        <strain evidence="1">NRRL 2769</strain>
    </source>
</reference>
<protein>
    <submittedName>
        <fullName evidence="1">Uncharacterized protein</fullName>
    </submittedName>
</protein>
<name>A0A9P6MC65_9FUNG</name>
<dbReference type="EMBL" id="JAAAID010005208">
    <property type="protein sequence ID" value="KAF9991453.1"/>
    <property type="molecule type" value="Genomic_DNA"/>
</dbReference>
<organism evidence="1 2">
    <name type="scientific">Entomortierella chlamydospora</name>
    <dbReference type="NCBI Taxonomy" id="101097"/>
    <lineage>
        <taxon>Eukaryota</taxon>
        <taxon>Fungi</taxon>
        <taxon>Fungi incertae sedis</taxon>
        <taxon>Mucoromycota</taxon>
        <taxon>Mortierellomycotina</taxon>
        <taxon>Mortierellomycetes</taxon>
        <taxon>Mortierellales</taxon>
        <taxon>Mortierellaceae</taxon>
        <taxon>Entomortierella</taxon>
    </lineage>
</organism>
<gene>
    <name evidence="1" type="ORF">BGZ80_009116</name>
</gene>
<evidence type="ECO:0000313" key="2">
    <source>
        <dbReference type="Proteomes" id="UP000703661"/>
    </source>
</evidence>
<keyword evidence="2" id="KW-1185">Reference proteome</keyword>